<evidence type="ECO:0000313" key="2">
    <source>
        <dbReference type="EMBL" id="KAH3677788.1"/>
    </source>
</evidence>
<comment type="caution">
    <text evidence="2">The sequence shown here is derived from an EMBL/GenBank/DDBJ whole genome shotgun (WGS) entry which is preliminary data.</text>
</comment>
<gene>
    <name evidence="2" type="ORF">OGATHE_000442</name>
</gene>
<reference evidence="2" key="2">
    <citation type="submission" date="2021-01" db="EMBL/GenBank/DDBJ databases">
        <authorList>
            <person name="Schikora-Tamarit M.A."/>
        </authorList>
    </citation>
    <scope>NUCLEOTIDE SEQUENCE</scope>
    <source>
        <strain evidence="2">NCAIM Y.01608</strain>
    </source>
</reference>
<feature type="region of interest" description="Disordered" evidence="1">
    <location>
        <begin position="81"/>
        <end position="106"/>
    </location>
</feature>
<dbReference type="Proteomes" id="UP000788993">
    <property type="component" value="Unassembled WGS sequence"/>
</dbReference>
<organism evidence="2 3">
    <name type="scientific">Ogataea polymorpha</name>
    <dbReference type="NCBI Taxonomy" id="460523"/>
    <lineage>
        <taxon>Eukaryota</taxon>
        <taxon>Fungi</taxon>
        <taxon>Dikarya</taxon>
        <taxon>Ascomycota</taxon>
        <taxon>Saccharomycotina</taxon>
        <taxon>Pichiomycetes</taxon>
        <taxon>Pichiales</taxon>
        <taxon>Pichiaceae</taxon>
        <taxon>Ogataea</taxon>
    </lineage>
</organism>
<evidence type="ECO:0000256" key="1">
    <source>
        <dbReference type="SAM" id="MobiDB-lite"/>
    </source>
</evidence>
<keyword evidence="3" id="KW-1185">Reference proteome</keyword>
<accession>A0A9P8PSW6</accession>
<reference evidence="2" key="1">
    <citation type="journal article" date="2021" name="Open Biol.">
        <title>Shared evolutionary footprints suggest mitochondrial oxidative damage underlies multiple complex I losses in fungi.</title>
        <authorList>
            <person name="Schikora-Tamarit M.A."/>
            <person name="Marcet-Houben M."/>
            <person name="Nosek J."/>
            <person name="Gabaldon T."/>
        </authorList>
    </citation>
    <scope>NUCLEOTIDE SEQUENCE</scope>
    <source>
        <strain evidence="2">NCAIM Y.01608</strain>
    </source>
</reference>
<evidence type="ECO:0000313" key="3">
    <source>
        <dbReference type="Proteomes" id="UP000788993"/>
    </source>
</evidence>
<name>A0A9P8PSW6_9ASCO</name>
<proteinExistence type="predicted"/>
<dbReference type="EMBL" id="JAEUBD010000095">
    <property type="protein sequence ID" value="KAH3677788.1"/>
    <property type="molecule type" value="Genomic_DNA"/>
</dbReference>
<protein>
    <submittedName>
        <fullName evidence="2">Uncharacterized protein</fullName>
    </submittedName>
</protein>
<dbReference type="AlphaFoldDB" id="A0A9P8PSW6"/>
<sequence>MARYFSPSTLATASICGRSCHLKFLRRSTTIWPSAMSDLVSTRQSTFSVFMMDSSMAYATASESIRAQSLATATVFPVASHGSVDSSGMPRSPRPSEPCENGSRGYLRTRGFSGPCPMGTSSRLIMDSTFLRFWVQELALRLPDTVVMALTSRFPGARASSSALASSMPGSQSITTFLIKTEINV</sequence>